<dbReference type="Pfam" id="PF18911">
    <property type="entry name" value="PKD_4"/>
    <property type="match status" value="6"/>
</dbReference>
<keyword evidence="8" id="KW-1185">Reference proteome</keyword>
<feature type="signal peptide" evidence="4">
    <location>
        <begin position="1"/>
        <end position="35"/>
    </location>
</feature>
<feature type="domain" description="PKD" evidence="6">
    <location>
        <begin position="1659"/>
        <end position="1748"/>
    </location>
</feature>
<dbReference type="InterPro" id="IPR011047">
    <property type="entry name" value="Quinoprotein_ADH-like_sf"/>
</dbReference>
<dbReference type="InterPro" id="IPR013431">
    <property type="entry name" value="Delta_60_rpt"/>
</dbReference>
<dbReference type="SUPFAM" id="SSF49299">
    <property type="entry name" value="PKD domain"/>
    <property type="match status" value="6"/>
</dbReference>
<dbReference type="InterPro" id="IPR013783">
    <property type="entry name" value="Ig-like_fold"/>
</dbReference>
<evidence type="ECO:0000256" key="1">
    <source>
        <dbReference type="ARBA" id="ARBA00022729"/>
    </source>
</evidence>
<evidence type="ECO:0000259" key="6">
    <source>
        <dbReference type="PROSITE" id="PS50093"/>
    </source>
</evidence>
<feature type="chain" id="PRO_5043725901" evidence="4">
    <location>
        <begin position="36"/>
        <end position="1959"/>
    </location>
</feature>
<organism evidence="7 8">
    <name type="scientific">Microbacterium limosum</name>
    <dbReference type="NCBI Taxonomy" id="3079935"/>
    <lineage>
        <taxon>Bacteria</taxon>
        <taxon>Bacillati</taxon>
        <taxon>Actinomycetota</taxon>
        <taxon>Actinomycetes</taxon>
        <taxon>Micrococcales</taxon>
        <taxon>Microbacteriaceae</taxon>
        <taxon>Microbacterium</taxon>
    </lineage>
</organism>
<feature type="domain" description="PKD" evidence="6">
    <location>
        <begin position="965"/>
        <end position="1045"/>
    </location>
</feature>
<dbReference type="Gene3D" id="2.60.40.10">
    <property type="entry name" value="Immunoglobulins"/>
    <property type="match status" value="6"/>
</dbReference>
<evidence type="ECO:0000256" key="3">
    <source>
        <dbReference type="SAM" id="MobiDB-lite"/>
    </source>
</evidence>
<feature type="domain" description="PKD" evidence="6">
    <location>
        <begin position="878"/>
        <end position="960"/>
    </location>
</feature>
<dbReference type="PROSITE" id="PS50025">
    <property type="entry name" value="LAM_G_DOMAIN"/>
    <property type="match status" value="1"/>
</dbReference>
<feature type="domain" description="Laminin G" evidence="5">
    <location>
        <begin position="621"/>
        <end position="798"/>
    </location>
</feature>
<dbReference type="Gene3D" id="2.60.120.560">
    <property type="entry name" value="Exo-inulinase, domain 1"/>
    <property type="match status" value="1"/>
</dbReference>
<dbReference type="InterPro" id="IPR000601">
    <property type="entry name" value="PKD_dom"/>
</dbReference>
<gene>
    <name evidence="7" type="ORF">RYJ27_00845</name>
</gene>
<dbReference type="PANTHER" id="PTHR36842">
    <property type="entry name" value="PROTEIN TOLB HOMOLOG"/>
    <property type="match status" value="1"/>
</dbReference>
<dbReference type="PROSITE" id="PS50093">
    <property type="entry name" value="PKD"/>
    <property type="match status" value="6"/>
</dbReference>
<reference evidence="7 8" key="1">
    <citation type="submission" date="2023-10" db="EMBL/GenBank/DDBJ databases">
        <title>Y20.</title>
        <authorList>
            <person name="Zhang G."/>
            <person name="Ding Y."/>
        </authorList>
    </citation>
    <scope>NUCLEOTIDE SEQUENCE [LARGE SCALE GENOMIC DNA]</scope>
    <source>
        <strain evidence="7 8">Y20</strain>
    </source>
</reference>
<dbReference type="PANTHER" id="PTHR36842:SF1">
    <property type="entry name" value="PROTEIN TOLB"/>
    <property type="match status" value="1"/>
</dbReference>
<feature type="compositionally biased region" description="Polar residues" evidence="3">
    <location>
        <begin position="614"/>
        <end position="631"/>
    </location>
</feature>
<dbReference type="Pfam" id="PF13385">
    <property type="entry name" value="Laminin_G_3"/>
    <property type="match status" value="1"/>
</dbReference>
<keyword evidence="2" id="KW-1015">Disulfide bond</keyword>
<dbReference type="SMART" id="SM00089">
    <property type="entry name" value="PKD"/>
    <property type="match status" value="6"/>
</dbReference>
<dbReference type="Gene3D" id="2.60.120.200">
    <property type="match status" value="1"/>
</dbReference>
<feature type="domain" description="PKD" evidence="6">
    <location>
        <begin position="1567"/>
        <end position="1656"/>
    </location>
</feature>
<feature type="region of interest" description="Disordered" evidence="3">
    <location>
        <begin position="612"/>
        <end position="632"/>
    </location>
</feature>
<dbReference type="RefSeq" id="WP_330170922.1">
    <property type="nucleotide sequence ID" value="NZ_CP137080.1"/>
</dbReference>
<dbReference type="Proteomes" id="UP001329313">
    <property type="component" value="Chromosome"/>
</dbReference>
<feature type="domain" description="PKD" evidence="6">
    <location>
        <begin position="1260"/>
        <end position="1349"/>
    </location>
</feature>
<dbReference type="InterPro" id="IPR006558">
    <property type="entry name" value="LamG-like"/>
</dbReference>
<dbReference type="KEGG" id="mliy:RYJ27_00845"/>
<evidence type="ECO:0000256" key="4">
    <source>
        <dbReference type="SAM" id="SignalP"/>
    </source>
</evidence>
<proteinExistence type="predicted"/>
<evidence type="ECO:0000313" key="8">
    <source>
        <dbReference type="Proteomes" id="UP001329313"/>
    </source>
</evidence>
<dbReference type="InterPro" id="IPR001791">
    <property type="entry name" value="Laminin_G"/>
</dbReference>
<protein>
    <submittedName>
        <fullName evidence="7">PKD domain-containing protein</fullName>
    </submittedName>
</protein>
<dbReference type="EMBL" id="CP137080">
    <property type="protein sequence ID" value="WOQ69828.1"/>
    <property type="molecule type" value="Genomic_DNA"/>
</dbReference>
<dbReference type="SUPFAM" id="SSF49899">
    <property type="entry name" value="Concanavalin A-like lectins/glucanases"/>
    <property type="match status" value="1"/>
</dbReference>
<dbReference type="SMART" id="SM00560">
    <property type="entry name" value="LamGL"/>
    <property type="match status" value="1"/>
</dbReference>
<accession>A0AAU0MGX9</accession>
<evidence type="ECO:0000256" key="2">
    <source>
        <dbReference type="ARBA" id="ARBA00023157"/>
    </source>
</evidence>
<dbReference type="CDD" id="cd00110">
    <property type="entry name" value="LamG"/>
    <property type="match status" value="1"/>
</dbReference>
<dbReference type="Pfam" id="PF17164">
    <property type="entry name" value="DUF5122"/>
    <property type="match status" value="1"/>
</dbReference>
<dbReference type="InterPro" id="IPR022409">
    <property type="entry name" value="PKD/Chitinase_dom"/>
</dbReference>
<dbReference type="CDD" id="cd00146">
    <property type="entry name" value="PKD"/>
    <property type="match status" value="6"/>
</dbReference>
<evidence type="ECO:0000313" key="7">
    <source>
        <dbReference type="EMBL" id="WOQ69828.1"/>
    </source>
</evidence>
<dbReference type="InterPro" id="IPR035986">
    <property type="entry name" value="PKD_dom_sf"/>
</dbReference>
<keyword evidence="1 4" id="KW-0732">Signal</keyword>
<sequence length="1959" mass="199315">MNASTRHLRRLAAMVTSAAVIVAGTVLFAGTAASAADLPSPAPFLQRDDSIVTADPLPTVQIDSGYVWAQTTIGNTVYAAGSFSNARAPLAAPGTNLTPRTNILAYDITTGALLSFAPSVNGVIRSIAASPDGTRIYIGGSFNSVNGQTRWNVAALDAVTGQLVGGFAPSVGGAGVYGIAVTAGTVYVAGSFTQANNVARQNLAAFNAATGALQTWAPTSDLQVDALVVEPGTGRLIAGGRFYQVNGAVQRGLAALDPATGATFTGWQAPASIRNGWNDGEFAGRAGIFALSTDATGVYGTGWVFANASVGNLEGTFAADAGTGALRWVADCHGDHYGVYSNGSAVYTTSHTHQCDTVGIWPEMPTRQYRYVEAYTTDARGTLTRSPSTGSLYQSWEGTPSPAVYSWFPDFTVGTASGLGQAGLSITGAGQYISVAGEFTTVNNQRYQGIVRFATNPSTGKNQGPRLSGSTWQPTARSLTPGRVRVSVAMNWDRDDRDLTYELLREGAATPVVTRELVSRWWDPASIILEEKGLDPGSTQTYRVRATDGDGNTVTSAPVSVEVADGEVSLYADTVLDDGASLYYPLGDITQDWAGSNPLVAGSGVASVEPGAVQGSTGQSASDFNGTSNGRVTAGDRVAPGAEFSVEIWFKTSTTRGGKLIGYGNSRTGTSGSHDRHIYMQNNGRLTFGVYPGSVRTVSTTSSYNDNQWHHVVATQGAGGISLYVDGELVGTDPSATTAQNYSGYWRIGGDNLSGWPNRPTSNWFDGALDEAAVYPSALSASQVLAHHAAGLGLEAPTAAFTSSSADLLASFDGSASTSPDGRAIESYEWDFGDGATGTGVTVTHEYAGAGTYDVTLTVTDEAGLSRSVTQPVNVAAPNQLPSAAFDAVVNSLTATVNGSGSSDPDGTIAEYSWNWGDGTPDGSGSTASHVYAADGDYTVTLTVTDDRGGQAASARTVSVSHVAPVASFTAATAGLGVSVDATASSASDGASLEYAWEWGDQSAASSGVGASHTYATAGTYTVSLTVTDSFGAVNTSSQEVSVSAVTFAAADDFERSVGSGWGSADAGGAWSAMYGAASVGSVSGGKGVVTLPAGNTRNFALQGVSVRDSSTSVQFSVGDAPSTGNSYVGVAARQTSSVDYTTRVWMRSDGSVWLVVQRSGTVLAAPALNGVSWAAGDVFTMKTEVSGVSPTTIRSKVWKEGTAEPANWQASVTDSTPGLQQAGFVSTHFARAGSASAPATVSFDGFRVTDLQAPVTPPANVAPVASFSSAVSDLVVQVDGSGSSDADGSVVSYAWGWGDGSAAGSGATASHTYAAAGTYTVSLTVTDDDGATHTTTGQVTVTAPDDEEPPAGEFAAADDFERSVGSGWGSADAGGAWSAMYGAASVGSVSGGKGVVTLPAGNTRNFALQGVSVRDSSTSVQFSVGDAPSTGNSYVGVAARQTSSVDYTTRVWMRSDGSVWLVVQRSGTVLAAPALNGVSWAAGDVFTMKTEVSGVSPTTIRSKVWKEGTAEPANWQASVTDSTPGLQQAGFVSTHFARAGSASAPATVSFDGFRVTDLQAPVTPPANVAPVASFSSAVSDLVVQVDGSGSSDADGSVVSYAWGWGDGSAAGSGATASHTYAAAGTYTVSLTVTDDDGATHTTTGQVTVTAPDDEEPPANVAPVASFSSAVSDLVVQVDGSGSSDADGSVVSYAWGWGDGSAAGSGATASHTYAAAGTYTVSLTVTDDDGATHTTTGQVTVTAPDDEEPPAGEFAAADDFERSVGSGWGSADTGGAWSVLYGPAASATVTAGKGTVTLSTSETRNFLLNATPVRDADVRVDVALDAAPSTGNSYVGVVARQGASENYQVRVWLRTDGSVWLVAQRGGTVLGVYPVPGLTRAAGDTFTLRASVTGADPTTIAAKIWRAGQPEPADWQISVTDATAGLQAAAPVGLHANRAGATTTPGVFTFDAFRLTDVQ</sequence>
<dbReference type="GO" id="GO:0005975">
    <property type="term" value="P:carbohydrate metabolic process"/>
    <property type="evidence" value="ECO:0007669"/>
    <property type="project" value="UniProtKB-ARBA"/>
</dbReference>
<evidence type="ECO:0000259" key="5">
    <source>
        <dbReference type="PROSITE" id="PS50025"/>
    </source>
</evidence>
<dbReference type="SUPFAM" id="SSF50998">
    <property type="entry name" value="Quinoprotein alcohol dehydrogenase-like"/>
    <property type="match status" value="1"/>
</dbReference>
<feature type="region of interest" description="Disordered" evidence="3">
    <location>
        <begin position="455"/>
        <end position="476"/>
    </location>
</feature>
<name>A0AAU0MGX9_9MICO</name>
<feature type="domain" description="PKD" evidence="6">
    <location>
        <begin position="793"/>
        <end position="878"/>
    </location>
</feature>
<dbReference type="InterPro" id="IPR013320">
    <property type="entry name" value="ConA-like_dom_sf"/>
</dbReference>